<dbReference type="EMBL" id="CM044706">
    <property type="protein sequence ID" value="KAI5656000.1"/>
    <property type="molecule type" value="Genomic_DNA"/>
</dbReference>
<organism evidence="1 2">
    <name type="scientific">Catharanthus roseus</name>
    <name type="common">Madagascar periwinkle</name>
    <name type="synonym">Vinca rosea</name>
    <dbReference type="NCBI Taxonomy" id="4058"/>
    <lineage>
        <taxon>Eukaryota</taxon>
        <taxon>Viridiplantae</taxon>
        <taxon>Streptophyta</taxon>
        <taxon>Embryophyta</taxon>
        <taxon>Tracheophyta</taxon>
        <taxon>Spermatophyta</taxon>
        <taxon>Magnoliopsida</taxon>
        <taxon>eudicotyledons</taxon>
        <taxon>Gunneridae</taxon>
        <taxon>Pentapetalae</taxon>
        <taxon>asterids</taxon>
        <taxon>lamiids</taxon>
        <taxon>Gentianales</taxon>
        <taxon>Apocynaceae</taxon>
        <taxon>Rauvolfioideae</taxon>
        <taxon>Vinceae</taxon>
        <taxon>Catharanthinae</taxon>
        <taxon>Catharanthus</taxon>
    </lineage>
</organism>
<evidence type="ECO:0000313" key="2">
    <source>
        <dbReference type="Proteomes" id="UP001060085"/>
    </source>
</evidence>
<reference evidence="2" key="1">
    <citation type="journal article" date="2023" name="Nat. Plants">
        <title>Single-cell RNA sequencing provides a high-resolution roadmap for understanding the multicellular compartmentation of specialized metabolism.</title>
        <authorList>
            <person name="Sun S."/>
            <person name="Shen X."/>
            <person name="Li Y."/>
            <person name="Li Y."/>
            <person name="Wang S."/>
            <person name="Li R."/>
            <person name="Zhang H."/>
            <person name="Shen G."/>
            <person name="Guo B."/>
            <person name="Wei J."/>
            <person name="Xu J."/>
            <person name="St-Pierre B."/>
            <person name="Chen S."/>
            <person name="Sun C."/>
        </authorList>
    </citation>
    <scope>NUCLEOTIDE SEQUENCE [LARGE SCALE GENOMIC DNA]</scope>
</reference>
<gene>
    <name evidence="1" type="ORF">M9H77_24793</name>
</gene>
<name>A0ACC0A6X2_CATRO</name>
<evidence type="ECO:0000313" key="1">
    <source>
        <dbReference type="EMBL" id="KAI5656000.1"/>
    </source>
</evidence>
<accession>A0ACC0A6X2</accession>
<proteinExistence type="predicted"/>
<comment type="caution">
    <text evidence="1">The sequence shown here is derived from an EMBL/GenBank/DDBJ whole genome shotgun (WGS) entry which is preliminary data.</text>
</comment>
<sequence>MEDYFDGSSDDEYYNRVYDDDGDGGSVYDFQEPEDEINYSLASGNGPSCKVIRKESLLAAQKEDLQRVMDLMSLKEHQARTLLIHYRWDADRVFAVFVERGKEWLYAEAGLSDEDNKNQSSCQSLVEITCEICFNEVPPTESTTMDCGHCFCNNCWAEHFTVKINEGQSRRITCMAYKCYAICDEEKIRNLVGARDPGLAEKFDRFLQESYVEDNKRVKWCPSVPHCGNAIRVEDDEYCEVECACGLQFCFSCSSEAHSPCSCLMWSLWKKKCQDESETVNWFTVNAKYCPKCHKPVEKFGGCNLVRCLCGQPFCWLCGAATGFQHTWDNIEGHTCGRFKEDELEKTERARKELWRYSHYYNRFKAHTDSLKLEANLKEKLQVKIGVLEARELQSRDFSWVTNGFHRLCRSRQILSYSYPFAYYMFGSELFNHEMTQKEREIKQNLFEDQQQQFETNIERLSLFLEEPFAGYVEDKVMETRMKVITLCGITDNLCRKMYNCIENDLLGSLQQTTHIIAPYRPKGVEKASELTVTQQALISKKGKGKELC</sequence>
<dbReference type="Proteomes" id="UP001060085">
    <property type="component" value="Linkage Group LG06"/>
</dbReference>
<keyword evidence="2" id="KW-1185">Reference proteome</keyword>
<protein>
    <submittedName>
        <fullName evidence="1">Uncharacterized protein</fullName>
    </submittedName>
</protein>